<protein>
    <recommendedName>
        <fullName evidence="14">Cyclochlorotine biosynthesis protein O</fullName>
    </recommendedName>
</protein>
<dbReference type="RefSeq" id="XP_040781013.1">
    <property type="nucleotide sequence ID" value="XM_040919990.1"/>
</dbReference>
<proteinExistence type="inferred from homology"/>
<evidence type="ECO:0000313" key="13">
    <source>
        <dbReference type="Proteomes" id="UP000803844"/>
    </source>
</evidence>
<evidence type="ECO:0000256" key="4">
    <source>
        <dbReference type="ARBA" id="ARBA00022989"/>
    </source>
</evidence>
<gene>
    <name evidence="12" type="ORF">M406DRAFT_325526</name>
</gene>
<evidence type="ECO:0000313" key="12">
    <source>
        <dbReference type="EMBL" id="KAF3770052.1"/>
    </source>
</evidence>
<evidence type="ECO:0000256" key="6">
    <source>
        <dbReference type="ARBA" id="ARBA00023026"/>
    </source>
</evidence>
<dbReference type="GeneID" id="63837119"/>
<dbReference type="GO" id="GO:0016491">
    <property type="term" value="F:oxidoreductase activity"/>
    <property type="evidence" value="ECO:0007669"/>
    <property type="project" value="UniProtKB-KW"/>
</dbReference>
<keyword evidence="4 11" id="KW-1133">Transmembrane helix</keyword>
<evidence type="ECO:0000256" key="10">
    <source>
        <dbReference type="SAM" id="MobiDB-lite"/>
    </source>
</evidence>
<accession>A0A9P4YBX6</accession>
<sequence length="343" mass="39193">MDSLKEAARRTLIQAGLRHQSLPTTNDAKDSERLLASPSPSGDSDLTACEKKTRDSCECVCHQTGPLWPLQRLMTARINLFASLFWLLGALLMILAFGGKRGMPENGIFGWSPVVDDNMSEYVEYTFPYFDVDPGQELWNNKPTYEQDVRWYESYNWLTAVPTKDAEQIPNGTVRIPGDEENSLVWLGVFHELHCINVLRKLVWFEYYSVMADLVAGRNNMRNHLIHCVDAIRKATMCHADITPIPFWSKPELKNGEITPMFKTPHTCRSYDRVRTWAEEHRVEHFECTDEVTCGALNAITMTVPPGDPQPTHWPDPNPAEADVYTEEDKKILQCDKSVLDWC</sequence>
<dbReference type="Proteomes" id="UP000803844">
    <property type="component" value="Unassembled WGS sequence"/>
</dbReference>
<dbReference type="AlphaFoldDB" id="A0A9P4YBX6"/>
<evidence type="ECO:0008006" key="14">
    <source>
        <dbReference type="Google" id="ProtNLM"/>
    </source>
</evidence>
<keyword evidence="7 11" id="KW-0472">Membrane</keyword>
<keyword evidence="6" id="KW-0843">Virulence</keyword>
<keyword evidence="8" id="KW-0325">Glycoprotein</keyword>
<keyword evidence="13" id="KW-1185">Reference proteome</keyword>
<evidence type="ECO:0000256" key="2">
    <source>
        <dbReference type="ARBA" id="ARBA00004685"/>
    </source>
</evidence>
<dbReference type="GO" id="GO:0016020">
    <property type="term" value="C:membrane"/>
    <property type="evidence" value="ECO:0007669"/>
    <property type="project" value="UniProtKB-SubCell"/>
</dbReference>
<evidence type="ECO:0000256" key="9">
    <source>
        <dbReference type="ARBA" id="ARBA00035112"/>
    </source>
</evidence>
<reference evidence="12" key="1">
    <citation type="journal article" date="2020" name="Phytopathology">
        <title>Genome sequence of the chestnut blight fungus Cryphonectria parasitica EP155: A fundamental resource for an archetypical invasive plant pathogen.</title>
        <authorList>
            <person name="Crouch J.A."/>
            <person name="Dawe A."/>
            <person name="Aerts A."/>
            <person name="Barry K."/>
            <person name="Churchill A.C.L."/>
            <person name="Grimwood J."/>
            <person name="Hillman B."/>
            <person name="Milgroom M.G."/>
            <person name="Pangilinan J."/>
            <person name="Smith M."/>
            <person name="Salamov A."/>
            <person name="Schmutz J."/>
            <person name="Yadav J."/>
            <person name="Grigoriev I.V."/>
            <person name="Nuss D."/>
        </authorList>
    </citation>
    <scope>NUCLEOTIDE SEQUENCE</scope>
    <source>
        <strain evidence="12">EP155</strain>
    </source>
</reference>
<keyword evidence="3 11" id="KW-0812">Transmembrane</keyword>
<keyword evidence="5" id="KW-0560">Oxidoreductase</keyword>
<dbReference type="InterPro" id="IPR021765">
    <property type="entry name" value="UstYa-like"/>
</dbReference>
<name>A0A9P4YBX6_CRYP1</name>
<evidence type="ECO:0000256" key="11">
    <source>
        <dbReference type="SAM" id="Phobius"/>
    </source>
</evidence>
<comment type="subcellular location">
    <subcellularLocation>
        <location evidence="1">Membrane</location>
        <topology evidence="1">Single-pass membrane protein</topology>
    </subcellularLocation>
</comment>
<dbReference type="PANTHER" id="PTHR33365">
    <property type="entry name" value="YALI0B05434P"/>
    <property type="match status" value="1"/>
</dbReference>
<comment type="similarity">
    <text evidence="9">Belongs to the ustYa family.</text>
</comment>
<comment type="pathway">
    <text evidence="2">Mycotoxin biosynthesis.</text>
</comment>
<evidence type="ECO:0000256" key="5">
    <source>
        <dbReference type="ARBA" id="ARBA00023002"/>
    </source>
</evidence>
<comment type="caution">
    <text evidence="12">The sequence shown here is derived from an EMBL/GenBank/DDBJ whole genome shotgun (WGS) entry which is preliminary data.</text>
</comment>
<organism evidence="12 13">
    <name type="scientific">Cryphonectria parasitica (strain ATCC 38755 / EP155)</name>
    <dbReference type="NCBI Taxonomy" id="660469"/>
    <lineage>
        <taxon>Eukaryota</taxon>
        <taxon>Fungi</taxon>
        <taxon>Dikarya</taxon>
        <taxon>Ascomycota</taxon>
        <taxon>Pezizomycotina</taxon>
        <taxon>Sordariomycetes</taxon>
        <taxon>Sordariomycetidae</taxon>
        <taxon>Diaporthales</taxon>
        <taxon>Cryphonectriaceae</taxon>
        <taxon>Cryphonectria-Endothia species complex</taxon>
        <taxon>Cryphonectria</taxon>
    </lineage>
</organism>
<evidence type="ECO:0000256" key="1">
    <source>
        <dbReference type="ARBA" id="ARBA00004167"/>
    </source>
</evidence>
<evidence type="ECO:0000256" key="7">
    <source>
        <dbReference type="ARBA" id="ARBA00023136"/>
    </source>
</evidence>
<dbReference type="OrthoDB" id="3687641at2759"/>
<dbReference type="PANTHER" id="PTHR33365:SF4">
    <property type="entry name" value="CYCLOCHLOROTINE BIOSYNTHESIS PROTEIN O"/>
    <property type="match status" value="1"/>
</dbReference>
<dbReference type="EMBL" id="MU032344">
    <property type="protein sequence ID" value="KAF3770052.1"/>
    <property type="molecule type" value="Genomic_DNA"/>
</dbReference>
<evidence type="ECO:0000256" key="3">
    <source>
        <dbReference type="ARBA" id="ARBA00022692"/>
    </source>
</evidence>
<feature type="region of interest" description="Disordered" evidence="10">
    <location>
        <begin position="19"/>
        <end position="47"/>
    </location>
</feature>
<dbReference type="GO" id="GO:0043386">
    <property type="term" value="P:mycotoxin biosynthetic process"/>
    <property type="evidence" value="ECO:0007669"/>
    <property type="project" value="InterPro"/>
</dbReference>
<dbReference type="Pfam" id="PF11807">
    <property type="entry name" value="UstYa"/>
    <property type="match status" value="1"/>
</dbReference>
<feature type="transmembrane region" description="Helical" evidence="11">
    <location>
        <begin position="78"/>
        <end position="98"/>
    </location>
</feature>
<evidence type="ECO:0000256" key="8">
    <source>
        <dbReference type="ARBA" id="ARBA00023180"/>
    </source>
</evidence>